<dbReference type="Gene3D" id="3.20.20.80">
    <property type="entry name" value="Glycosidases"/>
    <property type="match status" value="1"/>
</dbReference>
<dbReference type="PANTHER" id="PTHR10353">
    <property type="entry name" value="GLYCOSYL HYDROLASE"/>
    <property type="match status" value="1"/>
</dbReference>
<organism evidence="4">
    <name type="scientific">mine drainage metagenome</name>
    <dbReference type="NCBI Taxonomy" id="410659"/>
    <lineage>
        <taxon>unclassified sequences</taxon>
        <taxon>metagenomes</taxon>
        <taxon>ecological metagenomes</taxon>
    </lineage>
</organism>
<feature type="non-terminal residue" evidence="4">
    <location>
        <position position="147"/>
    </location>
</feature>
<dbReference type="InterPro" id="IPR001360">
    <property type="entry name" value="Glyco_hydro_1"/>
</dbReference>
<gene>
    <name evidence="4" type="ORF">B1B_14566</name>
</gene>
<dbReference type="EMBL" id="AUZY01009656">
    <property type="protein sequence ID" value="EQD41409.1"/>
    <property type="molecule type" value="Genomic_DNA"/>
</dbReference>
<dbReference type="InterPro" id="IPR017853">
    <property type="entry name" value="GH"/>
</dbReference>
<dbReference type="PROSITE" id="PS00653">
    <property type="entry name" value="GLYCOSYL_HYDROL_F1_2"/>
    <property type="match status" value="1"/>
</dbReference>
<dbReference type="EC" id="3.2.1.-" evidence="4"/>
<comment type="similarity">
    <text evidence="1">Belongs to the glycosyl hydrolase 1 family.</text>
</comment>
<evidence type="ECO:0000256" key="3">
    <source>
        <dbReference type="ARBA" id="ARBA00023295"/>
    </source>
</evidence>
<name>T1AKW0_9ZZZZ</name>
<dbReference type="SUPFAM" id="SSF51445">
    <property type="entry name" value="(Trans)glycosidases"/>
    <property type="match status" value="1"/>
</dbReference>
<protein>
    <submittedName>
        <fullName evidence="4">Glycoside hydrolase, family 1</fullName>
        <ecNumber evidence="4">3.2.1.-</ecNumber>
    </submittedName>
</protein>
<dbReference type="Pfam" id="PF00232">
    <property type="entry name" value="Glyco_hydro_1"/>
    <property type="match status" value="1"/>
</dbReference>
<dbReference type="InterPro" id="IPR033132">
    <property type="entry name" value="GH_1_N_CS"/>
</dbReference>
<proteinExistence type="inferred from homology"/>
<accession>T1AKW0</accession>
<evidence type="ECO:0000313" key="4">
    <source>
        <dbReference type="EMBL" id="EQD41409.1"/>
    </source>
</evidence>
<dbReference type="GO" id="GO:0005975">
    <property type="term" value="P:carbohydrate metabolic process"/>
    <property type="evidence" value="ECO:0007669"/>
    <property type="project" value="InterPro"/>
</dbReference>
<reference evidence="4" key="1">
    <citation type="submission" date="2013-08" db="EMBL/GenBank/DDBJ databases">
        <authorList>
            <person name="Mendez C."/>
            <person name="Richter M."/>
            <person name="Ferrer M."/>
            <person name="Sanchez J."/>
        </authorList>
    </citation>
    <scope>NUCLEOTIDE SEQUENCE</scope>
</reference>
<dbReference type="AlphaFoldDB" id="T1AKW0"/>
<comment type="caution">
    <text evidence="4">The sequence shown here is derived from an EMBL/GenBank/DDBJ whole genome shotgun (WGS) entry which is preliminary data.</text>
</comment>
<dbReference type="PANTHER" id="PTHR10353:SF36">
    <property type="entry name" value="LP05116P"/>
    <property type="match status" value="1"/>
</dbReference>
<dbReference type="GO" id="GO:0008422">
    <property type="term" value="F:beta-glucosidase activity"/>
    <property type="evidence" value="ECO:0007669"/>
    <property type="project" value="TreeGrafter"/>
</dbReference>
<keyword evidence="3 4" id="KW-0326">Glycosidase</keyword>
<reference evidence="4" key="2">
    <citation type="journal article" date="2014" name="ISME J.">
        <title>Microbial stratification in low pH oxic and suboxic macroscopic growths along an acid mine drainage.</title>
        <authorList>
            <person name="Mendez-Garcia C."/>
            <person name="Mesa V."/>
            <person name="Sprenger R.R."/>
            <person name="Richter M."/>
            <person name="Diez M.S."/>
            <person name="Solano J."/>
            <person name="Bargiela R."/>
            <person name="Golyshina O.V."/>
            <person name="Manteca A."/>
            <person name="Ramos J.L."/>
            <person name="Gallego J.R."/>
            <person name="Llorente I."/>
            <person name="Martins Dos Santos V.A."/>
            <person name="Jensen O.N."/>
            <person name="Pelaez A.I."/>
            <person name="Sanchez J."/>
            <person name="Ferrer M."/>
        </authorList>
    </citation>
    <scope>NUCLEOTIDE SEQUENCE</scope>
</reference>
<keyword evidence="2 4" id="KW-0378">Hydrolase</keyword>
<sequence>MTAHDTTFPEDFLWGTATSAYQIEGSPLADGAGPSIWERFVHTPGLTIGGDTGDVACDHYRRWREDVRMMADLGMRAYRFSVAWARVMPQGRGPVNVKGLDFYSRLVDELLAHGITPMTTLFHWDRPGRAGRPRRLAQPGHRALVRR</sequence>
<evidence type="ECO:0000256" key="1">
    <source>
        <dbReference type="ARBA" id="ARBA00010838"/>
    </source>
</evidence>
<evidence type="ECO:0000256" key="2">
    <source>
        <dbReference type="ARBA" id="ARBA00022801"/>
    </source>
</evidence>